<comment type="cofactor">
    <cofactor evidence="8 13">
        <name>Zn(2+)</name>
        <dbReference type="ChEBI" id="CHEBI:29105"/>
    </cofactor>
    <text evidence="8 13">Binds 1 zinc ion per subunit.</text>
</comment>
<keyword evidence="8" id="KW-0028">Amino-acid biosynthesis</keyword>
<evidence type="ECO:0000256" key="13">
    <source>
        <dbReference type="PIRSR" id="PIRSR000099-4"/>
    </source>
</evidence>
<evidence type="ECO:0000256" key="5">
    <source>
        <dbReference type="ARBA" id="ARBA00022833"/>
    </source>
</evidence>
<protein>
    <recommendedName>
        <fullName evidence="3 8">Histidinol dehydrogenase</fullName>
        <shortName evidence="8">HDH</shortName>
        <ecNumber evidence="3 8">1.1.1.23</ecNumber>
    </recommendedName>
</protein>
<feature type="binding site" evidence="8 12">
    <location>
        <position position="319"/>
    </location>
    <ligand>
        <name>substrate</name>
    </ligand>
</feature>
<keyword evidence="6 8" id="KW-0560">Oxidoreductase</keyword>
<feature type="active site" description="Proton acceptor" evidence="8 10">
    <location>
        <position position="318"/>
    </location>
</feature>
<dbReference type="NCBIfam" id="TIGR00069">
    <property type="entry name" value="hisD"/>
    <property type="match status" value="1"/>
</dbReference>
<feature type="binding site" evidence="8 13">
    <location>
        <position position="411"/>
    </location>
    <ligand>
        <name>Zn(2+)</name>
        <dbReference type="ChEBI" id="CHEBI:29105"/>
    </ligand>
</feature>
<feature type="binding site" evidence="8 13">
    <location>
        <position position="253"/>
    </location>
    <ligand>
        <name>Zn(2+)</name>
        <dbReference type="ChEBI" id="CHEBI:29105"/>
    </ligand>
</feature>
<evidence type="ECO:0000313" key="15">
    <source>
        <dbReference type="EMBL" id="MRG87457.1"/>
    </source>
</evidence>
<dbReference type="HAMAP" id="MF_01024">
    <property type="entry name" value="HisD"/>
    <property type="match status" value="1"/>
</dbReference>
<proteinExistence type="inferred from homology"/>
<organism evidence="15 16">
    <name type="scientific">Salinibacillus xinjiangensis</name>
    <dbReference type="NCBI Taxonomy" id="1229268"/>
    <lineage>
        <taxon>Bacteria</taxon>
        <taxon>Bacillati</taxon>
        <taxon>Bacillota</taxon>
        <taxon>Bacilli</taxon>
        <taxon>Bacillales</taxon>
        <taxon>Bacillaceae</taxon>
        <taxon>Salinibacillus</taxon>
    </lineage>
</organism>
<dbReference type="EMBL" id="WJNH01000009">
    <property type="protein sequence ID" value="MRG87457.1"/>
    <property type="molecule type" value="Genomic_DNA"/>
</dbReference>
<keyword evidence="8 11" id="KW-0520">NAD</keyword>
<name>A0A6G1X940_9BACI</name>
<evidence type="ECO:0000256" key="11">
    <source>
        <dbReference type="PIRSR" id="PIRSR000099-2"/>
    </source>
</evidence>
<keyword evidence="16" id="KW-1185">Reference proteome</keyword>
<feature type="binding site" evidence="8 12">
    <location>
        <position position="411"/>
    </location>
    <ligand>
        <name>substrate</name>
    </ligand>
</feature>
<feature type="binding site" evidence="8 11">
    <location>
        <position position="205"/>
    </location>
    <ligand>
        <name>NAD(+)</name>
        <dbReference type="ChEBI" id="CHEBI:57540"/>
    </ligand>
</feature>
<dbReference type="CDD" id="cd06572">
    <property type="entry name" value="Histidinol_dh"/>
    <property type="match status" value="1"/>
</dbReference>
<reference evidence="15 16" key="1">
    <citation type="submission" date="2019-11" db="EMBL/GenBank/DDBJ databases">
        <authorList>
            <person name="Li J."/>
        </authorList>
    </citation>
    <scope>NUCLEOTIDE SEQUENCE [LARGE SCALE GENOMIC DNA]</scope>
    <source>
        <strain evidence="15 16">J4</strain>
    </source>
</reference>
<comment type="function">
    <text evidence="1 8">Catalyzes the sequential NAD-dependent oxidations of L-histidinol to L-histidinaldehyde and then to L-histidine.</text>
</comment>
<dbReference type="PANTHER" id="PTHR21256">
    <property type="entry name" value="HISTIDINOL DEHYDROGENASE HDH"/>
    <property type="match status" value="1"/>
</dbReference>
<dbReference type="PIRSF" id="PIRSF000099">
    <property type="entry name" value="Histidinol_dh"/>
    <property type="match status" value="1"/>
</dbReference>
<comment type="caution">
    <text evidence="15">The sequence shown here is derived from an EMBL/GenBank/DDBJ whole genome shotgun (WGS) entry which is preliminary data.</text>
</comment>
<evidence type="ECO:0000313" key="16">
    <source>
        <dbReference type="Proteomes" id="UP000480185"/>
    </source>
</evidence>
<evidence type="ECO:0000256" key="14">
    <source>
        <dbReference type="RuleBase" id="RU004175"/>
    </source>
</evidence>
<dbReference type="UniPathway" id="UPA00031">
    <property type="reaction ID" value="UER00014"/>
</dbReference>
<keyword evidence="8" id="KW-0368">Histidine biosynthesis</keyword>
<dbReference type="PANTHER" id="PTHR21256:SF2">
    <property type="entry name" value="HISTIDINE BIOSYNTHESIS TRIFUNCTIONAL PROTEIN"/>
    <property type="match status" value="1"/>
</dbReference>
<dbReference type="Proteomes" id="UP000480185">
    <property type="component" value="Unassembled WGS sequence"/>
</dbReference>
<accession>A0A6G1X940</accession>
<dbReference type="InterPro" id="IPR012131">
    <property type="entry name" value="Hstdl_DH"/>
</dbReference>
<comment type="catalytic activity">
    <reaction evidence="7 8">
        <text>L-histidinol + 2 NAD(+) + H2O = L-histidine + 2 NADH + 3 H(+)</text>
        <dbReference type="Rhea" id="RHEA:20641"/>
        <dbReference type="ChEBI" id="CHEBI:15377"/>
        <dbReference type="ChEBI" id="CHEBI:15378"/>
        <dbReference type="ChEBI" id="CHEBI:57540"/>
        <dbReference type="ChEBI" id="CHEBI:57595"/>
        <dbReference type="ChEBI" id="CHEBI:57699"/>
        <dbReference type="ChEBI" id="CHEBI:57945"/>
        <dbReference type="EC" id="1.1.1.23"/>
    </reaction>
</comment>
<feature type="binding site" evidence="8 13">
    <location>
        <position position="250"/>
    </location>
    <ligand>
        <name>Zn(2+)</name>
        <dbReference type="ChEBI" id="CHEBI:29105"/>
    </ligand>
</feature>
<dbReference type="GO" id="GO:0004399">
    <property type="term" value="F:histidinol dehydrogenase activity"/>
    <property type="evidence" value="ECO:0007669"/>
    <property type="project" value="UniProtKB-UniRule"/>
</dbReference>
<dbReference type="OrthoDB" id="9805269at2"/>
<evidence type="ECO:0000256" key="7">
    <source>
        <dbReference type="ARBA" id="ARBA00049489"/>
    </source>
</evidence>
<dbReference type="AlphaFoldDB" id="A0A6G1X940"/>
<comment type="similarity">
    <text evidence="2 8 9 14">Belongs to the histidinol dehydrogenase family.</text>
</comment>
<dbReference type="GO" id="GO:0051287">
    <property type="term" value="F:NAD binding"/>
    <property type="evidence" value="ECO:0007669"/>
    <property type="project" value="InterPro"/>
</dbReference>
<sequence>MLKVVKDQVRITRTILDDNDDQYEAVKTILKDVKENKDEALFRYTEKFDQVQLEQLRVAKSEIIEAYGQAETSFVGAIKTAIENIRDFHEKQKRQSWMDTKPSGTILGQLIRPLSMVGIYVPGGSAAYPSSVLMNAIPAQVAGVEEIVMVTPPNAEGKVNPGVLIAANELGLKQIYKIGGAQAIGALAYGTESIPKVDKITGPGNIFVALAKKEVFGLVDIDMVAGPSEILVLADESAQPHLVAADLLSQAEHDPMSSAILVTTSNEIAMQVKSEIAKQLQNLPRKEIAEQSIRNQGTAYIVPDVDTGIQMVNDFAPEHLEVIVEDPFSHVGKIKNAGAIFLGENSTEAIGDYFAGPNHVLPTGGTAKFSSPLNVDDFMKKSSLISYSQTDLQNNADAITTLAQFEQLQGHANAIIFRKQNES</sequence>
<keyword evidence="4 8" id="KW-0479">Metal-binding</keyword>
<evidence type="ECO:0000256" key="8">
    <source>
        <dbReference type="HAMAP-Rule" id="MF_01024"/>
    </source>
</evidence>
<evidence type="ECO:0000256" key="1">
    <source>
        <dbReference type="ARBA" id="ARBA00003850"/>
    </source>
</evidence>
<feature type="binding site" evidence="8 12">
    <location>
        <position position="253"/>
    </location>
    <ligand>
        <name>substrate</name>
    </ligand>
</feature>
<dbReference type="Pfam" id="PF00815">
    <property type="entry name" value="Histidinol_dh"/>
    <property type="match status" value="1"/>
</dbReference>
<evidence type="ECO:0000256" key="12">
    <source>
        <dbReference type="PIRSR" id="PIRSR000099-3"/>
    </source>
</evidence>
<dbReference type="SUPFAM" id="SSF53720">
    <property type="entry name" value="ALDH-like"/>
    <property type="match status" value="1"/>
</dbReference>
<dbReference type="InterPro" id="IPR001692">
    <property type="entry name" value="Histidinol_DH_CS"/>
</dbReference>
<gene>
    <name evidence="8 15" type="primary">hisD</name>
    <name evidence="15" type="ORF">GH754_14260</name>
</gene>
<dbReference type="InterPro" id="IPR016161">
    <property type="entry name" value="Ald_DH/histidinol_DH"/>
</dbReference>
<keyword evidence="5 8" id="KW-0862">Zinc</keyword>
<dbReference type="FunFam" id="3.40.50.1980:FF:000001">
    <property type="entry name" value="Histidinol dehydrogenase"/>
    <property type="match status" value="1"/>
</dbReference>
<dbReference type="RefSeq" id="WP_153729343.1">
    <property type="nucleotide sequence ID" value="NZ_WJNH01000009.1"/>
</dbReference>
<feature type="binding site" evidence="8 12">
    <location>
        <position position="250"/>
    </location>
    <ligand>
        <name>substrate</name>
    </ligand>
</feature>
<evidence type="ECO:0000256" key="6">
    <source>
        <dbReference type="ARBA" id="ARBA00023002"/>
    </source>
</evidence>
<dbReference type="Gene3D" id="3.40.50.1980">
    <property type="entry name" value="Nitrogenase molybdenum iron protein domain"/>
    <property type="match status" value="2"/>
</dbReference>
<feature type="binding site" evidence="8 12">
    <location>
        <position position="228"/>
    </location>
    <ligand>
        <name>substrate</name>
    </ligand>
</feature>
<feature type="active site" description="Proton acceptor" evidence="8 10">
    <location>
        <position position="319"/>
    </location>
</feature>
<feature type="binding site" evidence="8 12">
    <location>
        <position position="352"/>
    </location>
    <ligand>
        <name>substrate</name>
    </ligand>
</feature>
<evidence type="ECO:0000256" key="2">
    <source>
        <dbReference type="ARBA" id="ARBA00010178"/>
    </source>
</evidence>
<dbReference type="PRINTS" id="PR00083">
    <property type="entry name" value="HOLDHDRGNASE"/>
</dbReference>
<comment type="pathway">
    <text evidence="8">Amino-acid biosynthesis; L-histidine biosynthesis; L-histidine from 5-phospho-alpha-D-ribose 1-diphosphate: step 9/9.</text>
</comment>
<feature type="binding site" evidence="8 12">
    <location>
        <position position="406"/>
    </location>
    <ligand>
        <name>substrate</name>
    </ligand>
</feature>
<dbReference type="PROSITE" id="PS00611">
    <property type="entry name" value="HISOL_DEHYDROGENASE"/>
    <property type="match status" value="1"/>
</dbReference>
<dbReference type="GO" id="GO:0000105">
    <property type="term" value="P:L-histidine biosynthetic process"/>
    <property type="evidence" value="ECO:0007669"/>
    <property type="project" value="UniProtKB-UniRule"/>
</dbReference>
<evidence type="ECO:0000256" key="10">
    <source>
        <dbReference type="PIRSR" id="PIRSR000099-1"/>
    </source>
</evidence>
<dbReference type="FunFam" id="3.40.50.1980:FF:000026">
    <property type="entry name" value="Histidinol dehydrogenase"/>
    <property type="match status" value="1"/>
</dbReference>
<evidence type="ECO:0000256" key="4">
    <source>
        <dbReference type="ARBA" id="ARBA00022723"/>
    </source>
</evidence>
<evidence type="ECO:0000256" key="3">
    <source>
        <dbReference type="ARBA" id="ARBA00012965"/>
    </source>
</evidence>
<dbReference type="InterPro" id="IPR022695">
    <property type="entry name" value="Histidinol_DH_monofunct"/>
</dbReference>
<feature type="binding site" evidence="8 11">
    <location>
        <position position="120"/>
    </location>
    <ligand>
        <name>NAD(+)</name>
        <dbReference type="ChEBI" id="CHEBI:57540"/>
    </ligand>
</feature>
<dbReference type="GO" id="GO:0005829">
    <property type="term" value="C:cytosol"/>
    <property type="evidence" value="ECO:0007669"/>
    <property type="project" value="TreeGrafter"/>
</dbReference>
<dbReference type="GO" id="GO:0008270">
    <property type="term" value="F:zinc ion binding"/>
    <property type="evidence" value="ECO:0007669"/>
    <property type="project" value="UniProtKB-UniRule"/>
</dbReference>
<dbReference type="EC" id="1.1.1.23" evidence="3 8"/>
<feature type="binding site" evidence="8 13">
    <location>
        <position position="352"/>
    </location>
    <ligand>
        <name>Zn(2+)</name>
        <dbReference type="ChEBI" id="CHEBI:29105"/>
    </ligand>
</feature>
<feature type="binding site" evidence="8 11">
    <location>
        <position position="182"/>
    </location>
    <ligand>
        <name>NAD(+)</name>
        <dbReference type="ChEBI" id="CHEBI:57540"/>
    </ligand>
</feature>
<evidence type="ECO:0000256" key="9">
    <source>
        <dbReference type="PIRNR" id="PIRNR000099"/>
    </source>
</evidence>
<dbReference type="Gene3D" id="1.20.5.1300">
    <property type="match status" value="1"/>
</dbReference>